<organism evidence="1 2">
    <name type="scientific">Aerosakkonema funiforme FACHB-1375</name>
    <dbReference type="NCBI Taxonomy" id="2949571"/>
    <lineage>
        <taxon>Bacteria</taxon>
        <taxon>Bacillati</taxon>
        <taxon>Cyanobacteriota</taxon>
        <taxon>Cyanophyceae</taxon>
        <taxon>Oscillatoriophycideae</taxon>
        <taxon>Aerosakkonematales</taxon>
        <taxon>Aerosakkonemataceae</taxon>
        <taxon>Aerosakkonema</taxon>
    </lineage>
</organism>
<dbReference type="AlphaFoldDB" id="A0A926ZHL9"/>
<gene>
    <name evidence="1" type="ORF">H6G03_20600</name>
</gene>
<evidence type="ECO:0000313" key="2">
    <source>
        <dbReference type="Proteomes" id="UP000641646"/>
    </source>
</evidence>
<protein>
    <submittedName>
        <fullName evidence="1">Uncharacterized protein</fullName>
    </submittedName>
</protein>
<reference evidence="1" key="1">
    <citation type="journal article" date="2015" name="ISME J.">
        <title>Draft Genome Sequence of Streptomyces incarnatus NRRL8089, which Produces the Nucleoside Antibiotic Sinefungin.</title>
        <authorList>
            <person name="Oshima K."/>
            <person name="Hattori M."/>
            <person name="Shimizu H."/>
            <person name="Fukuda K."/>
            <person name="Nemoto M."/>
            <person name="Inagaki K."/>
            <person name="Tamura T."/>
        </authorList>
    </citation>
    <scope>NUCLEOTIDE SEQUENCE</scope>
    <source>
        <strain evidence="1">FACHB-1375</strain>
    </source>
</reference>
<dbReference type="RefSeq" id="WP_190467731.1">
    <property type="nucleotide sequence ID" value="NZ_JACJPW010000055.1"/>
</dbReference>
<comment type="caution">
    <text evidence="1">The sequence shown here is derived from an EMBL/GenBank/DDBJ whole genome shotgun (WGS) entry which is preliminary data.</text>
</comment>
<dbReference type="Proteomes" id="UP000641646">
    <property type="component" value="Unassembled WGS sequence"/>
</dbReference>
<sequence>MSEELSPSAERSHGLVPLSCIFHLTFESGSDIEPALLICDFFLNLIESNYKVIANDITCLTVKKPETILEVY</sequence>
<accession>A0A926ZHL9</accession>
<reference evidence="1" key="2">
    <citation type="submission" date="2020-08" db="EMBL/GenBank/DDBJ databases">
        <authorList>
            <person name="Chen M."/>
            <person name="Teng W."/>
            <person name="Zhao L."/>
            <person name="Hu C."/>
            <person name="Zhou Y."/>
            <person name="Han B."/>
            <person name="Song L."/>
            <person name="Shu W."/>
        </authorList>
    </citation>
    <scope>NUCLEOTIDE SEQUENCE</scope>
    <source>
        <strain evidence="1">FACHB-1375</strain>
    </source>
</reference>
<keyword evidence="2" id="KW-1185">Reference proteome</keyword>
<proteinExistence type="predicted"/>
<dbReference type="EMBL" id="JACJPW010000055">
    <property type="protein sequence ID" value="MBD2183428.1"/>
    <property type="molecule type" value="Genomic_DNA"/>
</dbReference>
<evidence type="ECO:0000313" key="1">
    <source>
        <dbReference type="EMBL" id="MBD2183428.1"/>
    </source>
</evidence>
<name>A0A926ZHL9_9CYAN</name>